<evidence type="ECO:0000313" key="3">
    <source>
        <dbReference type="Proteomes" id="UP000593571"/>
    </source>
</evidence>
<dbReference type="Proteomes" id="UP000593571">
    <property type="component" value="Unassembled WGS sequence"/>
</dbReference>
<comment type="caution">
    <text evidence="2">The sequence shown here is derived from an EMBL/GenBank/DDBJ whole genome shotgun (WGS) entry which is preliminary data.</text>
</comment>
<proteinExistence type="predicted"/>
<accession>A0A7J8CIL6</accession>
<sequence length="136" mass="13873">MGGGGLWGAARGPKGTAKRARVPPGCCAVPPAPSQAGQASGTARARPRIPSTHCGQTRTTYRPPAVCFLGGFPKIKGSQRFIPLLKTFFQVLGIPDMPRTVAWAPGAGGLHVTSSGGPAPAWESLAVTNLGPPQPP</sequence>
<dbReference type="AlphaFoldDB" id="A0A7J8CIL6"/>
<organism evidence="2 3">
    <name type="scientific">Rousettus aegyptiacus</name>
    <name type="common">Egyptian fruit bat</name>
    <name type="synonym">Pteropus aegyptiacus</name>
    <dbReference type="NCBI Taxonomy" id="9407"/>
    <lineage>
        <taxon>Eukaryota</taxon>
        <taxon>Metazoa</taxon>
        <taxon>Chordata</taxon>
        <taxon>Craniata</taxon>
        <taxon>Vertebrata</taxon>
        <taxon>Euteleostomi</taxon>
        <taxon>Mammalia</taxon>
        <taxon>Eutheria</taxon>
        <taxon>Laurasiatheria</taxon>
        <taxon>Chiroptera</taxon>
        <taxon>Yinpterochiroptera</taxon>
        <taxon>Pteropodoidea</taxon>
        <taxon>Pteropodidae</taxon>
        <taxon>Rousettinae</taxon>
        <taxon>Rousettus</taxon>
    </lineage>
</organism>
<evidence type="ECO:0000313" key="2">
    <source>
        <dbReference type="EMBL" id="KAF6410743.1"/>
    </source>
</evidence>
<gene>
    <name evidence="2" type="ORF">HJG63_009184</name>
</gene>
<protein>
    <submittedName>
        <fullName evidence="2">Uncharacterized protein</fullName>
    </submittedName>
</protein>
<feature type="region of interest" description="Disordered" evidence="1">
    <location>
        <begin position="1"/>
        <end position="57"/>
    </location>
</feature>
<name>A0A7J8CIL6_ROUAE</name>
<dbReference type="EMBL" id="JACASE010000014">
    <property type="protein sequence ID" value="KAF6410743.1"/>
    <property type="molecule type" value="Genomic_DNA"/>
</dbReference>
<reference evidence="2 3" key="1">
    <citation type="journal article" date="2020" name="Nature">
        <title>Six reference-quality genomes reveal evolution of bat adaptations.</title>
        <authorList>
            <person name="Jebb D."/>
            <person name="Huang Z."/>
            <person name="Pippel M."/>
            <person name="Hughes G.M."/>
            <person name="Lavrichenko K."/>
            <person name="Devanna P."/>
            <person name="Winkler S."/>
            <person name="Jermiin L.S."/>
            <person name="Skirmuntt E.C."/>
            <person name="Katzourakis A."/>
            <person name="Burkitt-Gray L."/>
            <person name="Ray D.A."/>
            <person name="Sullivan K.A.M."/>
            <person name="Roscito J.G."/>
            <person name="Kirilenko B.M."/>
            <person name="Davalos L.M."/>
            <person name="Corthals A.P."/>
            <person name="Power M.L."/>
            <person name="Jones G."/>
            <person name="Ransome R.D."/>
            <person name="Dechmann D.K.N."/>
            <person name="Locatelli A.G."/>
            <person name="Puechmaille S.J."/>
            <person name="Fedrigo O."/>
            <person name="Jarvis E.D."/>
            <person name="Hiller M."/>
            <person name="Vernes S.C."/>
            <person name="Myers E.W."/>
            <person name="Teeling E.C."/>
        </authorList>
    </citation>
    <scope>NUCLEOTIDE SEQUENCE [LARGE SCALE GENOMIC DNA]</scope>
    <source>
        <strain evidence="2">MRouAeg1</strain>
        <tissue evidence="2">Muscle</tissue>
    </source>
</reference>
<keyword evidence="3" id="KW-1185">Reference proteome</keyword>
<evidence type="ECO:0000256" key="1">
    <source>
        <dbReference type="SAM" id="MobiDB-lite"/>
    </source>
</evidence>